<organism evidence="1 2">
    <name type="scientific">Streptomyces graminofaciens</name>
    <dbReference type="NCBI Taxonomy" id="68212"/>
    <lineage>
        <taxon>Bacteria</taxon>
        <taxon>Bacillati</taxon>
        <taxon>Actinomycetota</taxon>
        <taxon>Actinomycetes</taxon>
        <taxon>Kitasatosporales</taxon>
        <taxon>Streptomycetaceae</taxon>
        <taxon>Streptomyces</taxon>
    </lineage>
</organism>
<evidence type="ECO:0000313" key="2">
    <source>
        <dbReference type="Proteomes" id="UP001321542"/>
    </source>
</evidence>
<sequence>MRTVTVRRRVKATGYAVAKPHRQASACRPLRGKGRPSVTVAAYQAVEETAARGQL</sequence>
<keyword evidence="2" id="KW-1185">Reference proteome</keyword>
<evidence type="ECO:0000313" key="1">
    <source>
        <dbReference type="EMBL" id="BBC30466.1"/>
    </source>
</evidence>
<dbReference type="Proteomes" id="UP001321542">
    <property type="component" value="Chromosome"/>
</dbReference>
<proteinExistence type="predicted"/>
<accession>A0ABM7F3R8</accession>
<dbReference type="EMBL" id="AP018448">
    <property type="protein sequence ID" value="BBC30466.1"/>
    <property type="molecule type" value="Genomic_DNA"/>
</dbReference>
<reference evidence="1 2" key="1">
    <citation type="journal article" date="2010" name="ChemBioChem">
        <title>Cloning and characterization of the biosynthetic gene cluster of 16-membered macrolide antibiotic FD-891: involvement of a dual functional cytochrome P450 monooxygenase catalyzing epoxidation and hydroxylation.</title>
        <authorList>
            <person name="Kudo F."/>
            <person name="Motegi A."/>
            <person name="Mizoue K."/>
            <person name="Eguchi T."/>
        </authorList>
    </citation>
    <scope>NUCLEOTIDE SEQUENCE [LARGE SCALE GENOMIC DNA]</scope>
    <source>
        <strain evidence="1 2">A-8890</strain>
    </source>
</reference>
<gene>
    <name evidence="1" type="ORF">SGFS_017600</name>
</gene>
<reference evidence="1 2" key="2">
    <citation type="journal article" date="2023" name="ChemBioChem">
        <title>Acyltransferase Domain Exchange between Two Independent Type I Polyketide Synthases in the Same Producer Strain of Macrolide Antibiotics.</title>
        <authorList>
            <person name="Kudo F."/>
            <person name="Kishikawa K."/>
            <person name="Tsuboi K."/>
            <person name="Kido T."/>
            <person name="Usui T."/>
            <person name="Hashimoto J."/>
            <person name="Shin-Ya K."/>
            <person name="Miyanaga A."/>
            <person name="Eguchi T."/>
        </authorList>
    </citation>
    <scope>NUCLEOTIDE SEQUENCE [LARGE SCALE GENOMIC DNA]</scope>
    <source>
        <strain evidence="1 2">A-8890</strain>
    </source>
</reference>
<protein>
    <recommendedName>
        <fullName evidence="3">Transposase</fullName>
    </recommendedName>
</protein>
<evidence type="ECO:0008006" key="3">
    <source>
        <dbReference type="Google" id="ProtNLM"/>
    </source>
</evidence>
<name>A0ABM7F3R8_9ACTN</name>